<dbReference type="AlphaFoldDB" id="A0A8X6K270"/>
<name>A0A8X6K270_9ARAC</name>
<protein>
    <submittedName>
        <fullName evidence="1">Uncharacterized protein</fullName>
    </submittedName>
</protein>
<accession>A0A8X6K270</accession>
<dbReference type="Proteomes" id="UP000886998">
    <property type="component" value="Unassembled WGS sequence"/>
</dbReference>
<organism evidence="1 2">
    <name type="scientific">Trichonephila inaurata madagascariensis</name>
    <dbReference type="NCBI Taxonomy" id="2747483"/>
    <lineage>
        <taxon>Eukaryota</taxon>
        <taxon>Metazoa</taxon>
        <taxon>Ecdysozoa</taxon>
        <taxon>Arthropoda</taxon>
        <taxon>Chelicerata</taxon>
        <taxon>Arachnida</taxon>
        <taxon>Araneae</taxon>
        <taxon>Araneomorphae</taxon>
        <taxon>Entelegynae</taxon>
        <taxon>Araneoidea</taxon>
        <taxon>Nephilidae</taxon>
        <taxon>Trichonephila</taxon>
        <taxon>Trichonephila inaurata</taxon>
    </lineage>
</organism>
<keyword evidence="2" id="KW-1185">Reference proteome</keyword>
<comment type="caution">
    <text evidence="1">The sequence shown here is derived from an EMBL/GenBank/DDBJ whole genome shotgun (WGS) entry which is preliminary data.</text>
</comment>
<reference evidence="1" key="1">
    <citation type="submission" date="2020-08" db="EMBL/GenBank/DDBJ databases">
        <title>Multicomponent nature underlies the extraordinary mechanical properties of spider dragline silk.</title>
        <authorList>
            <person name="Kono N."/>
            <person name="Nakamura H."/>
            <person name="Mori M."/>
            <person name="Yoshida Y."/>
            <person name="Ohtoshi R."/>
            <person name="Malay A.D."/>
            <person name="Moran D.A.P."/>
            <person name="Tomita M."/>
            <person name="Numata K."/>
            <person name="Arakawa K."/>
        </authorList>
    </citation>
    <scope>NUCLEOTIDE SEQUENCE</scope>
</reference>
<proteinExistence type="predicted"/>
<dbReference type="EMBL" id="BMAV01027142">
    <property type="protein sequence ID" value="GFS56679.1"/>
    <property type="molecule type" value="Genomic_DNA"/>
</dbReference>
<sequence>MAVAESAVSKILNHGSVLIVLASKSNREICLAPRYQSPAMGPRKVSKLLSDSLPHPAYAYDTNISTSEKRLSDLKNSCTSELKPRLRNAVVDLNILATVFSEGVKCLQCGGTVLRLLSC</sequence>
<evidence type="ECO:0000313" key="2">
    <source>
        <dbReference type="Proteomes" id="UP000886998"/>
    </source>
</evidence>
<evidence type="ECO:0000313" key="1">
    <source>
        <dbReference type="EMBL" id="GFS56679.1"/>
    </source>
</evidence>
<gene>
    <name evidence="1" type="ORF">TNIN_84901</name>
</gene>